<evidence type="ECO:0000256" key="1">
    <source>
        <dbReference type="SAM" id="MobiDB-lite"/>
    </source>
</evidence>
<accession>A0A4V3SIY6</accession>
<proteinExistence type="predicted"/>
<keyword evidence="2" id="KW-0472">Membrane</keyword>
<evidence type="ECO:0000256" key="2">
    <source>
        <dbReference type="SAM" id="Phobius"/>
    </source>
</evidence>
<dbReference type="InParanoid" id="A0A4V3SIY6"/>
<dbReference type="AlphaFoldDB" id="A0A4V3SIY6"/>
<dbReference type="STRING" id="341454.A0A4V3SIY6"/>
<keyword evidence="2" id="KW-0812">Transmembrane</keyword>
<keyword evidence="2" id="KW-1133">Transmembrane helix</keyword>
<feature type="transmembrane region" description="Helical" evidence="2">
    <location>
        <begin position="44"/>
        <end position="65"/>
    </location>
</feature>
<feature type="compositionally biased region" description="Polar residues" evidence="1">
    <location>
        <begin position="363"/>
        <end position="376"/>
    </location>
</feature>
<sequence>MTVGAAAPLLLDDEAHIQTLILPVLRSRSFVSRDNGRSSRQNTALVIAVVFVAIVGASLIFYLVLRCIRRRTQDPPNFLPAAFKKRWRNWQPGQMTTTGHTPLPTVQIPTTAAQRASSRRNRAAGAVGVDRNSSIRSIMTLPEYRPLPAPDRERTIGRAGERAGIDVVIEFPETEEEEEGRREEHMETMYQIRRARARERELAREEADEARRTEATNSTASLMAALQSVTEREARLSQVSYADIGIQRPDGSRVRPSMDSDRPLLANAANMGMGGNANAHGRSLSNLSYAESIEAPERRRSDEIFNMGSARASMDHRNSNASSLHPSTAAGASIRQVHNDSGLPPAPDYEGADWGPPPEYTSPIETRTPIISRSNTPQPPGTPVNENSARTPSMPLGRSVSAMVNNTPAVTTVPQRAVSTAK</sequence>
<evidence type="ECO:0000313" key="3">
    <source>
        <dbReference type="EMBL" id="TGZ81875.1"/>
    </source>
</evidence>
<dbReference type="OrthoDB" id="5376312at2759"/>
<keyword evidence="4" id="KW-1185">Reference proteome</keyword>
<gene>
    <name evidence="3" type="ORF">EX30DRAFT_358609</name>
</gene>
<reference evidence="3 4" key="1">
    <citation type="submission" date="2019-04" db="EMBL/GenBank/DDBJ databases">
        <title>Comparative genomics and transcriptomics to analyze fruiting body development in filamentous ascomycetes.</title>
        <authorList>
            <consortium name="DOE Joint Genome Institute"/>
            <person name="Lutkenhaus R."/>
            <person name="Traeger S."/>
            <person name="Breuer J."/>
            <person name="Kuo A."/>
            <person name="Lipzen A."/>
            <person name="Pangilinan J."/>
            <person name="Dilworth D."/>
            <person name="Sandor L."/>
            <person name="Poggeler S."/>
            <person name="Barry K."/>
            <person name="Grigoriev I.V."/>
            <person name="Nowrousian M."/>
        </authorList>
    </citation>
    <scope>NUCLEOTIDE SEQUENCE [LARGE SCALE GENOMIC DNA]</scope>
    <source>
        <strain evidence="3 4">CBS 389.68</strain>
    </source>
</reference>
<feature type="compositionally biased region" description="Basic and acidic residues" evidence="1">
    <location>
        <begin position="250"/>
        <end position="262"/>
    </location>
</feature>
<feature type="region of interest" description="Disordered" evidence="1">
    <location>
        <begin position="337"/>
        <end position="398"/>
    </location>
</feature>
<dbReference type="EMBL" id="ML220117">
    <property type="protein sequence ID" value="TGZ81875.1"/>
    <property type="molecule type" value="Genomic_DNA"/>
</dbReference>
<organism evidence="3 4">
    <name type="scientific">Ascodesmis nigricans</name>
    <dbReference type="NCBI Taxonomy" id="341454"/>
    <lineage>
        <taxon>Eukaryota</taxon>
        <taxon>Fungi</taxon>
        <taxon>Dikarya</taxon>
        <taxon>Ascomycota</taxon>
        <taxon>Pezizomycotina</taxon>
        <taxon>Pezizomycetes</taxon>
        <taxon>Pezizales</taxon>
        <taxon>Ascodesmidaceae</taxon>
        <taxon>Ascodesmis</taxon>
    </lineage>
</organism>
<name>A0A4V3SIY6_9PEZI</name>
<protein>
    <submittedName>
        <fullName evidence="3">Uncharacterized protein</fullName>
    </submittedName>
</protein>
<evidence type="ECO:0000313" key="4">
    <source>
        <dbReference type="Proteomes" id="UP000298138"/>
    </source>
</evidence>
<feature type="region of interest" description="Disordered" evidence="1">
    <location>
        <begin position="247"/>
        <end position="271"/>
    </location>
</feature>
<dbReference type="Proteomes" id="UP000298138">
    <property type="component" value="Unassembled WGS sequence"/>
</dbReference>